<feature type="domain" description="Disease resistance protein winged helix" evidence="9">
    <location>
        <begin position="428"/>
        <end position="496"/>
    </location>
</feature>
<evidence type="ECO:0000256" key="1">
    <source>
        <dbReference type="ARBA" id="ARBA00008894"/>
    </source>
</evidence>
<evidence type="ECO:0000259" key="8">
    <source>
        <dbReference type="Pfam" id="PF18052"/>
    </source>
</evidence>
<dbReference type="FunFam" id="1.10.10.10:FF:000322">
    <property type="entry name" value="Probable disease resistance protein At1g63360"/>
    <property type="match status" value="1"/>
</dbReference>
<dbReference type="InterPro" id="IPR042197">
    <property type="entry name" value="Apaf_helical"/>
</dbReference>
<dbReference type="PANTHER" id="PTHR23155:SF906">
    <property type="entry name" value="OS08G0205100 PROTEIN"/>
    <property type="match status" value="1"/>
</dbReference>
<dbReference type="InterPro" id="IPR058922">
    <property type="entry name" value="WHD_DRP"/>
</dbReference>
<keyword evidence="3" id="KW-0677">Repeat</keyword>
<reference evidence="12" key="1">
    <citation type="journal article" date="2012" name="Nature">
        <title>A physical, genetic and functional sequence assembly of the barley genome.</title>
        <authorList>
            <consortium name="The International Barley Genome Sequencing Consortium"/>
            <person name="Mayer K.F."/>
            <person name="Waugh R."/>
            <person name="Brown J.W."/>
            <person name="Schulman A."/>
            <person name="Langridge P."/>
            <person name="Platzer M."/>
            <person name="Fincher G.B."/>
            <person name="Muehlbauer G.J."/>
            <person name="Sato K."/>
            <person name="Close T.J."/>
            <person name="Wise R.P."/>
            <person name="Stein N."/>
        </authorList>
    </citation>
    <scope>NUCLEOTIDE SEQUENCE [LARGE SCALE GENOMIC DNA]</scope>
    <source>
        <strain evidence="12">cv. Morex</strain>
    </source>
</reference>
<dbReference type="GO" id="GO:0043531">
    <property type="term" value="F:ADP binding"/>
    <property type="evidence" value="ECO:0007669"/>
    <property type="project" value="InterPro"/>
</dbReference>
<dbReference type="EnsemblPlants" id="HORVU.MOREX.r3.6HG0623830.1">
    <property type="protein sequence ID" value="HORVU.MOREX.r3.6HG0623830.1"/>
    <property type="gene ID" value="HORVU.MOREX.r3.6HG0623830"/>
</dbReference>
<dbReference type="Gene3D" id="1.10.10.10">
    <property type="entry name" value="Winged helix-like DNA-binding domain superfamily/Winged helix DNA-binding domain"/>
    <property type="match status" value="1"/>
</dbReference>
<dbReference type="GO" id="GO:0042742">
    <property type="term" value="P:defense response to bacterium"/>
    <property type="evidence" value="ECO:0007669"/>
    <property type="project" value="UniProtKB-ARBA"/>
</dbReference>
<evidence type="ECO:0000256" key="2">
    <source>
        <dbReference type="ARBA" id="ARBA00022614"/>
    </source>
</evidence>
<dbReference type="OrthoDB" id="644366at2759"/>
<keyword evidence="6" id="KW-0175">Coiled coil</keyword>
<name>A0A8I7BCL6_HORVV</name>
<dbReference type="PRINTS" id="PR00364">
    <property type="entry name" value="DISEASERSIST"/>
</dbReference>
<keyword evidence="2" id="KW-0433">Leucine-rich repeat</keyword>
<evidence type="ECO:0000259" key="9">
    <source>
        <dbReference type="Pfam" id="PF23559"/>
    </source>
</evidence>
<evidence type="ECO:0000256" key="3">
    <source>
        <dbReference type="ARBA" id="ARBA00022737"/>
    </source>
</evidence>
<dbReference type="FunFam" id="3.40.50.300:FF:001091">
    <property type="entry name" value="Probable disease resistance protein At1g61300"/>
    <property type="match status" value="1"/>
</dbReference>
<dbReference type="Gene3D" id="3.80.10.10">
    <property type="entry name" value="Ribonuclease Inhibitor"/>
    <property type="match status" value="1"/>
</dbReference>
<gene>
    <name evidence="11" type="primary">LOC123402826</name>
</gene>
<dbReference type="Gene3D" id="3.40.50.300">
    <property type="entry name" value="P-loop containing nucleotide triphosphate hydrolases"/>
    <property type="match status" value="1"/>
</dbReference>
<feature type="domain" description="Disease resistance N-terminal" evidence="8">
    <location>
        <begin position="12"/>
        <end position="94"/>
    </location>
</feature>
<dbReference type="InterPro" id="IPR041118">
    <property type="entry name" value="Rx_N"/>
</dbReference>
<dbReference type="SUPFAM" id="SSF52540">
    <property type="entry name" value="P-loop containing nucleoside triphosphate hydrolases"/>
    <property type="match status" value="1"/>
</dbReference>
<feature type="domain" description="NB-ARC" evidence="7">
    <location>
        <begin position="176"/>
        <end position="338"/>
    </location>
</feature>
<dbReference type="PANTHER" id="PTHR23155">
    <property type="entry name" value="DISEASE RESISTANCE PROTEIN RP"/>
    <property type="match status" value="1"/>
</dbReference>
<evidence type="ECO:0000313" key="11">
    <source>
        <dbReference type="EnsemblPlants" id="HORVU.MOREX.r3.6HG0623830.1"/>
    </source>
</evidence>
<evidence type="ECO:0000259" key="7">
    <source>
        <dbReference type="Pfam" id="PF00931"/>
    </source>
</evidence>
<dbReference type="InterPro" id="IPR002182">
    <property type="entry name" value="NB-ARC"/>
</dbReference>
<dbReference type="SMR" id="A0A8I7BCL6"/>
<organism evidence="11 12">
    <name type="scientific">Hordeum vulgare subsp. vulgare</name>
    <name type="common">Domesticated barley</name>
    <dbReference type="NCBI Taxonomy" id="112509"/>
    <lineage>
        <taxon>Eukaryota</taxon>
        <taxon>Viridiplantae</taxon>
        <taxon>Streptophyta</taxon>
        <taxon>Embryophyta</taxon>
        <taxon>Tracheophyta</taxon>
        <taxon>Spermatophyta</taxon>
        <taxon>Magnoliopsida</taxon>
        <taxon>Liliopsida</taxon>
        <taxon>Poales</taxon>
        <taxon>Poaceae</taxon>
        <taxon>BOP clade</taxon>
        <taxon>Pooideae</taxon>
        <taxon>Triticodae</taxon>
        <taxon>Triticeae</taxon>
        <taxon>Hordeinae</taxon>
        <taxon>Hordeum</taxon>
    </lineage>
</organism>
<evidence type="ECO:0000313" key="12">
    <source>
        <dbReference type="Proteomes" id="UP000011116"/>
    </source>
</evidence>
<dbReference type="Proteomes" id="UP000011116">
    <property type="component" value="Chromosome 6H"/>
</dbReference>
<keyword evidence="5" id="KW-0611">Plant defense</keyword>
<dbReference type="GO" id="GO:0002758">
    <property type="term" value="P:innate immune response-activating signaling pathway"/>
    <property type="evidence" value="ECO:0007669"/>
    <property type="project" value="UniProtKB-ARBA"/>
</dbReference>
<dbReference type="GO" id="GO:0009626">
    <property type="term" value="P:plant-type hypersensitive response"/>
    <property type="evidence" value="ECO:0007669"/>
    <property type="project" value="UniProtKB-ARBA"/>
</dbReference>
<dbReference type="InterPro" id="IPR038005">
    <property type="entry name" value="RX-like_CC"/>
</dbReference>
<dbReference type="GeneID" id="123402826"/>
<evidence type="ECO:0000256" key="6">
    <source>
        <dbReference type="ARBA" id="ARBA00023054"/>
    </source>
</evidence>
<reference evidence="11" key="3">
    <citation type="submission" date="2022-01" db="UniProtKB">
        <authorList>
            <consortium name="EnsemblPlants"/>
        </authorList>
    </citation>
    <scope>IDENTIFICATION</scope>
    <source>
        <strain evidence="11">subsp. vulgare</strain>
    </source>
</reference>
<evidence type="ECO:0000259" key="10">
    <source>
        <dbReference type="Pfam" id="PF23598"/>
    </source>
</evidence>
<dbReference type="InterPro" id="IPR036388">
    <property type="entry name" value="WH-like_DNA-bd_sf"/>
</dbReference>
<reference evidence="11" key="2">
    <citation type="submission" date="2020-10" db="EMBL/GenBank/DDBJ databases">
        <authorList>
            <person name="Scholz U."/>
            <person name="Mascher M."/>
            <person name="Fiebig A."/>
        </authorList>
    </citation>
    <scope>NUCLEOTIDE SEQUENCE [LARGE SCALE GENOMIC DNA]</scope>
    <source>
        <strain evidence="11">cv. Morex</strain>
    </source>
</reference>
<dbReference type="InterPro" id="IPR027417">
    <property type="entry name" value="P-loop_NTPase"/>
</dbReference>
<feature type="domain" description="Disease resistance R13L4/SHOC-2-like LRR" evidence="10">
    <location>
        <begin position="552"/>
        <end position="915"/>
    </location>
</feature>
<dbReference type="CDD" id="cd14798">
    <property type="entry name" value="RX-CC_like"/>
    <property type="match status" value="1"/>
</dbReference>
<accession>A0A8I7BCL6</accession>
<evidence type="ECO:0000256" key="5">
    <source>
        <dbReference type="ARBA" id="ARBA00022821"/>
    </source>
</evidence>
<dbReference type="Gramene" id="HORVU.MOREX.r3.6HG0623830.1">
    <property type="protein sequence ID" value="HORVU.MOREX.r3.6HG0623830.1"/>
    <property type="gene ID" value="HORVU.MOREX.r3.6HG0623830"/>
</dbReference>
<dbReference type="AlphaFoldDB" id="A0A8I7BCL6"/>
<evidence type="ECO:0000256" key="4">
    <source>
        <dbReference type="ARBA" id="ARBA00022741"/>
    </source>
</evidence>
<dbReference type="InterPro" id="IPR032675">
    <property type="entry name" value="LRR_dom_sf"/>
</dbReference>
<dbReference type="Pfam" id="PF18052">
    <property type="entry name" value="Rx_N"/>
    <property type="match status" value="1"/>
</dbReference>
<dbReference type="InterPro" id="IPR055414">
    <property type="entry name" value="LRR_R13L4/SHOC2-like"/>
</dbReference>
<dbReference type="SUPFAM" id="SSF52058">
    <property type="entry name" value="L domain-like"/>
    <property type="match status" value="1"/>
</dbReference>
<dbReference type="Gene3D" id="1.10.8.430">
    <property type="entry name" value="Helical domain of apoptotic protease-activating factors"/>
    <property type="match status" value="1"/>
</dbReference>
<dbReference type="InterPro" id="IPR044974">
    <property type="entry name" value="Disease_R_plants"/>
</dbReference>
<dbReference type="KEGG" id="hvg:123402826"/>
<dbReference type="Pfam" id="PF23598">
    <property type="entry name" value="LRR_14"/>
    <property type="match status" value="1"/>
</dbReference>
<comment type="similarity">
    <text evidence="1">Belongs to the disease resistance NB-LRR family.</text>
</comment>
<proteinExistence type="inferred from homology"/>
<dbReference type="Gramene" id="HORVU.MOREX.r2.6HG0517640.1">
    <property type="protein sequence ID" value="HORVU.MOREX.r2.6HG0517640.1"/>
    <property type="gene ID" value="HORVU.MOREX.r2.6HG0517640"/>
</dbReference>
<keyword evidence="4" id="KW-0547">Nucleotide-binding</keyword>
<dbReference type="Gene3D" id="1.20.5.4130">
    <property type="match status" value="1"/>
</dbReference>
<keyword evidence="12" id="KW-1185">Reference proteome</keyword>
<dbReference type="Pfam" id="PF00931">
    <property type="entry name" value="NB-ARC"/>
    <property type="match status" value="1"/>
</dbReference>
<sequence>MATPIVTAAAGVMNPLIGKLTTLMGEEYKKLKGVRKEVSFLRDELSAMNAALEKLEFMEKLEPDTKDWRDHVREMAYDMENCIDDFMQDTGGAHTNAGAGFMKRMSRRLKTLRVHHRIAGQIEDLKALAVEANERRIRYKIDNCNTSCGSVDIDPRISVIYKDVAGLVGTDGPKKEVLSLLTVTEKKLKVVSIVGFGGLGKTTLANQVYDDLEGQFDCKAFIPVSQKPDMPRLLNSLRLKLGINELSGICEVQDIIGQLREHLANKRYFIIVDDLWDQEAWEIIRSAFPPNCNGSRVIVTTRVEDVAISACSYQREQIYKMKPLGSKDSRRLFMNRVFGPENMCPSNYEEVSNEILKKCGGLPLAIITIASLLACRQERSRNDWENIRNSLGAQFAINPTLKGMRSILNLSYMNLPLHLRTCFLYLGMYPEDYEIMRDDLVRKWIAEGLVGNSHGKTLEDIGISYFNELVNRSLIQPVINYRGLCCKVHDMMLDLILNKCAEDNFSSVAYTSEDMTRLRDCTSKIRRLSLISRVDRTTSETISWTISDSISQVRSLVWFGDCKSIPRLSELKYIRVLSFECSYFSESSRLDLTAISQLFQLRYLKVSGYFYAELPAEIRGLVHLDTLDVPNGSIPSDIEHLPRLSNLRMGLYGIIGLPERIGIMESLLTLDGFRLERSSLEALEGLGKLTNLRSLELHSYDGAECNLLEKAAKFDAFASSICKLRNLKYLKIVGNHDDKDDILGSVPDPPALIEEMYIDSWKMLGVPKWIGDLSCLHSLELYVREAKTDAITVLGALPSLVYLYLRVVTCPKAGAVIVSKGLFPLLERLTFFSQEDVTPYLGFEAGAMPKVRELSLELDETSWGGAAPVGIEHLLGLQQISLTVWCKEKESPEQVKLQVRSAFSNAVQLHPKPPSVDIKCYPNL</sequence>
<protein>
    <submittedName>
        <fullName evidence="11">Uncharacterized protein</fullName>
    </submittedName>
</protein>
<dbReference type="Pfam" id="PF23559">
    <property type="entry name" value="WHD_DRP"/>
    <property type="match status" value="1"/>
</dbReference>
<dbReference type="RefSeq" id="XP_044952719.1">
    <property type="nucleotide sequence ID" value="XM_045096784.1"/>
</dbReference>